<evidence type="ECO:0000313" key="14">
    <source>
        <dbReference type="Proteomes" id="UP001321014"/>
    </source>
</evidence>
<comment type="catalytic activity">
    <reaction evidence="10">
        <text>L-arginine + 2-oxoglutarate + O2 = guanidine + L-glutamate 5-semialdehyde + succinate + CO2</text>
        <dbReference type="Rhea" id="RHEA:31535"/>
        <dbReference type="ChEBI" id="CHEBI:15379"/>
        <dbReference type="ChEBI" id="CHEBI:16526"/>
        <dbReference type="ChEBI" id="CHEBI:16810"/>
        <dbReference type="ChEBI" id="CHEBI:30031"/>
        <dbReference type="ChEBI" id="CHEBI:30087"/>
        <dbReference type="ChEBI" id="CHEBI:32682"/>
        <dbReference type="ChEBI" id="CHEBI:58066"/>
        <dbReference type="EC" id="1.14.20.7"/>
    </reaction>
</comment>
<evidence type="ECO:0000256" key="3">
    <source>
        <dbReference type="ARBA" id="ARBA00012293"/>
    </source>
</evidence>
<comment type="catalytic activity">
    <reaction evidence="9">
        <text>2-oxoglutarate + O2 + 2 H(+) = ethene + 3 CO2 + H2O</text>
        <dbReference type="Rhea" id="RHEA:31523"/>
        <dbReference type="ChEBI" id="CHEBI:15377"/>
        <dbReference type="ChEBI" id="CHEBI:15378"/>
        <dbReference type="ChEBI" id="CHEBI:15379"/>
        <dbReference type="ChEBI" id="CHEBI:16526"/>
        <dbReference type="ChEBI" id="CHEBI:16810"/>
        <dbReference type="ChEBI" id="CHEBI:18153"/>
        <dbReference type="EC" id="1.13.12.19"/>
    </reaction>
</comment>
<organism evidence="13 14">
    <name type="scientific">Ruegeria marisflavi</name>
    <dbReference type="NCBI Taxonomy" id="2984152"/>
    <lineage>
        <taxon>Bacteria</taxon>
        <taxon>Pseudomonadati</taxon>
        <taxon>Pseudomonadota</taxon>
        <taxon>Alphaproteobacteria</taxon>
        <taxon>Rhodobacterales</taxon>
        <taxon>Roseobacteraceae</taxon>
        <taxon>Ruegeria</taxon>
    </lineage>
</organism>
<dbReference type="Gene3D" id="2.60.120.330">
    <property type="entry name" value="B-lactam Antibiotic, Isopenicillin N Synthase, Chain"/>
    <property type="match status" value="1"/>
</dbReference>
<dbReference type="Pfam" id="PF03171">
    <property type="entry name" value="2OG-FeII_Oxy"/>
    <property type="match status" value="1"/>
</dbReference>
<name>A0ABT2WUA8_9RHOB</name>
<evidence type="ECO:0000256" key="2">
    <source>
        <dbReference type="ARBA" id="ARBA00004767"/>
    </source>
</evidence>
<evidence type="ECO:0000313" key="13">
    <source>
        <dbReference type="EMBL" id="MCU9839496.1"/>
    </source>
</evidence>
<gene>
    <name evidence="13" type="ORF">OEZ49_17105</name>
</gene>
<evidence type="ECO:0000256" key="10">
    <source>
        <dbReference type="ARBA" id="ARBA00049359"/>
    </source>
</evidence>
<dbReference type="SUPFAM" id="SSF51197">
    <property type="entry name" value="Clavaminate synthase-like"/>
    <property type="match status" value="1"/>
</dbReference>
<dbReference type="EMBL" id="JAOVQN010000019">
    <property type="protein sequence ID" value="MCU9839496.1"/>
    <property type="molecule type" value="Genomic_DNA"/>
</dbReference>
<evidence type="ECO:0000256" key="6">
    <source>
        <dbReference type="ARBA" id="ARBA00022666"/>
    </source>
</evidence>
<dbReference type="PRINTS" id="PR00682">
    <property type="entry name" value="IPNSYNTHASE"/>
</dbReference>
<reference evidence="13 14" key="1">
    <citation type="submission" date="2022-10" db="EMBL/GenBank/DDBJ databases">
        <title>Ruegeria sp. nov., isolated from ocean surface water.</title>
        <authorList>
            <person name="He W."/>
            <person name="Wang L."/>
            <person name="Zhang D.-F."/>
        </authorList>
    </citation>
    <scope>NUCLEOTIDE SEQUENCE [LARGE SCALE GENOMIC DNA]</scope>
    <source>
        <strain evidence="13 14">WL0004</strain>
    </source>
</reference>
<evidence type="ECO:0000256" key="4">
    <source>
        <dbReference type="ARBA" id="ARBA00012531"/>
    </source>
</evidence>
<dbReference type="InterPro" id="IPR044861">
    <property type="entry name" value="IPNS-like_FE2OG_OXY"/>
</dbReference>
<dbReference type="RefSeq" id="WP_263389451.1">
    <property type="nucleotide sequence ID" value="NZ_JAOVQN010000019.1"/>
</dbReference>
<keyword evidence="11" id="KW-0560">Oxidoreductase</keyword>
<protein>
    <recommendedName>
        <fullName evidence="5">2-oxoglutarate-dependent ethylene/succinate-forming enzyme</fullName>
        <ecNumber evidence="4">1.13.12.19</ecNumber>
        <ecNumber evidence="3">1.14.20.7</ecNumber>
    </recommendedName>
    <alternativeName>
        <fullName evidence="7">2-oxoglutarate dioxygenase (ethylene-forming)</fullName>
    </alternativeName>
    <alternativeName>
        <fullName evidence="8">2-oxoglutarate/L-arginine monooxygenase/decarboxylase (succinate-forming)</fullName>
    </alternativeName>
</protein>
<dbReference type="EC" id="1.14.20.7" evidence="3"/>
<dbReference type="InterPro" id="IPR005123">
    <property type="entry name" value="Oxoglu/Fe-dep_dioxygenase_dom"/>
</dbReference>
<feature type="domain" description="Fe2OG dioxygenase" evidence="12">
    <location>
        <begin position="168"/>
        <end position="270"/>
    </location>
</feature>
<dbReference type="Proteomes" id="UP001321014">
    <property type="component" value="Unassembled WGS sequence"/>
</dbReference>
<keyword evidence="6" id="KW-0266">Ethylene biosynthesis</keyword>
<dbReference type="Pfam" id="PF14226">
    <property type="entry name" value="DIOX_N"/>
    <property type="match status" value="1"/>
</dbReference>
<dbReference type="InterPro" id="IPR050231">
    <property type="entry name" value="Iron_ascorbate_oxido_reductase"/>
</dbReference>
<evidence type="ECO:0000259" key="12">
    <source>
        <dbReference type="PROSITE" id="PS51471"/>
    </source>
</evidence>
<keyword evidence="14" id="KW-1185">Reference proteome</keyword>
<keyword evidence="11" id="KW-0408">Iron</keyword>
<evidence type="ECO:0000256" key="1">
    <source>
        <dbReference type="ARBA" id="ARBA00001954"/>
    </source>
</evidence>
<dbReference type="PROSITE" id="PS51471">
    <property type="entry name" value="FE2OG_OXY"/>
    <property type="match status" value="1"/>
</dbReference>
<evidence type="ECO:0000256" key="8">
    <source>
        <dbReference type="ARBA" id="ARBA00031282"/>
    </source>
</evidence>
<dbReference type="InterPro" id="IPR027443">
    <property type="entry name" value="IPNS-like_sf"/>
</dbReference>
<accession>A0ABT2WUA8</accession>
<evidence type="ECO:0000256" key="9">
    <source>
        <dbReference type="ARBA" id="ARBA00047725"/>
    </source>
</evidence>
<comment type="pathway">
    <text evidence="2">Alkene biosynthesis; ethylene biosynthesis via 2-oxoglutarate.</text>
</comment>
<sequence length="317" mass="35111">MTEFTEIPVIRLGQRPDAEIAADFRTAYGTTGFGYITEHGIDPDLIAALFDASRRFHALPMERKMAVAVDRSHRGYIPINTSTDVNSTLATVTKPNQSASFMMMREDKVARPEEYLSGPNRWPELEGFREVLEAYAGAMTALGNRLMKIALQAAEVTDISVMRAFDTPTIWLRLLHYPPQPAASPEDLYGSAPHTDFGCLTLLVQDDVGGLQVKTPAGNWVDVPRLPGSIVVNVGDMLHRMSNGRLLSTPHRVINRSGRERYSCPFFYDPHVNTVIEPLPGTGAPKFPPLKFADFLRSELEAAYDAHKPANDQGVFP</sequence>
<comment type="similarity">
    <text evidence="11">Belongs to the iron/ascorbate-dependent oxidoreductase family.</text>
</comment>
<dbReference type="PANTHER" id="PTHR47990">
    <property type="entry name" value="2-OXOGLUTARATE (2OG) AND FE(II)-DEPENDENT OXYGENASE SUPERFAMILY PROTEIN-RELATED"/>
    <property type="match status" value="1"/>
</dbReference>
<dbReference type="EC" id="1.13.12.19" evidence="4"/>
<proteinExistence type="inferred from homology"/>
<dbReference type="InterPro" id="IPR026992">
    <property type="entry name" value="DIOX_N"/>
</dbReference>
<evidence type="ECO:0000256" key="11">
    <source>
        <dbReference type="RuleBase" id="RU003682"/>
    </source>
</evidence>
<evidence type="ECO:0000256" key="7">
    <source>
        <dbReference type="ARBA" id="ARBA00031011"/>
    </source>
</evidence>
<evidence type="ECO:0000256" key="5">
    <source>
        <dbReference type="ARBA" id="ARBA00019045"/>
    </source>
</evidence>
<keyword evidence="11" id="KW-0479">Metal-binding</keyword>
<comment type="cofactor">
    <cofactor evidence="1">
        <name>Fe(2+)</name>
        <dbReference type="ChEBI" id="CHEBI:29033"/>
    </cofactor>
</comment>
<comment type="caution">
    <text evidence="13">The sequence shown here is derived from an EMBL/GenBank/DDBJ whole genome shotgun (WGS) entry which is preliminary data.</text>
</comment>